<dbReference type="AlphaFoldDB" id="A0A1F4W3Q4"/>
<keyword evidence="4 6" id="KW-0689">Ribosomal protein</keyword>
<dbReference type="InterPro" id="IPR023674">
    <property type="entry name" value="Ribosomal_uL1-like"/>
</dbReference>
<dbReference type="GO" id="GO:0006417">
    <property type="term" value="P:regulation of translation"/>
    <property type="evidence" value="ECO:0007669"/>
    <property type="project" value="UniProtKB-KW"/>
</dbReference>
<dbReference type="GO" id="GO:0003735">
    <property type="term" value="F:structural constituent of ribosome"/>
    <property type="evidence" value="ECO:0007669"/>
    <property type="project" value="InterPro"/>
</dbReference>
<dbReference type="InterPro" id="IPR023673">
    <property type="entry name" value="Ribosomal_uL1_CS"/>
</dbReference>
<name>A0A1F4W3Q4_UNCKA</name>
<dbReference type="PANTHER" id="PTHR36427">
    <property type="entry name" value="54S RIBOSOMAL PROTEIN L1, MITOCHONDRIAL"/>
    <property type="match status" value="1"/>
</dbReference>
<dbReference type="PROSITE" id="PS01199">
    <property type="entry name" value="RIBOSOMAL_L1"/>
    <property type="match status" value="1"/>
</dbReference>
<keyword evidence="5 6" id="KW-0687">Ribonucleoprotein</keyword>
<dbReference type="PANTHER" id="PTHR36427:SF3">
    <property type="entry name" value="LARGE RIBOSOMAL SUBUNIT PROTEIN UL1M"/>
    <property type="match status" value="1"/>
</dbReference>
<sequence length="214" mass="23920">MWRNNTMELTEAIKKVKQMSKEKFDATVEVHINLDLDAKKQEQPVRFSLTLPNGTGKTKKVAVLASKKVAGADLELKESDIDAIQKGQIKPKVDFDTLVTEPAFMPKLAKIAKILGPAGVMPNPKTGTVSDDPEKAVSEIKKGRLDIKTEKDLPMIHTIIGKRSFTEEQLFENFMELFKTLKQNKPTKAALEWVKSVFINTSMGQSVKIDHTDL</sequence>
<evidence type="ECO:0000256" key="6">
    <source>
        <dbReference type="RuleBase" id="RU000659"/>
    </source>
</evidence>
<dbReference type="GO" id="GO:0003723">
    <property type="term" value="F:RNA binding"/>
    <property type="evidence" value="ECO:0007669"/>
    <property type="project" value="InterPro"/>
</dbReference>
<evidence type="ECO:0000313" key="8">
    <source>
        <dbReference type="Proteomes" id="UP000177955"/>
    </source>
</evidence>
<dbReference type="SUPFAM" id="SSF56808">
    <property type="entry name" value="Ribosomal protein L1"/>
    <property type="match status" value="1"/>
</dbReference>
<evidence type="ECO:0000256" key="3">
    <source>
        <dbReference type="ARBA" id="ARBA00022845"/>
    </source>
</evidence>
<reference evidence="7 8" key="1">
    <citation type="journal article" date="2016" name="Nat. Commun.">
        <title>Thousands of microbial genomes shed light on interconnected biogeochemical processes in an aquifer system.</title>
        <authorList>
            <person name="Anantharaman K."/>
            <person name="Brown C.T."/>
            <person name="Hug L.A."/>
            <person name="Sharon I."/>
            <person name="Castelle C.J."/>
            <person name="Probst A.J."/>
            <person name="Thomas B.C."/>
            <person name="Singh A."/>
            <person name="Wilkins M.J."/>
            <person name="Karaoz U."/>
            <person name="Brodie E.L."/>
            <person name="Williams K.H."/>
            <person name="Hubbard S.S."/>
            <person name="Banfield J.F."/>
        </authorList>
    </citation>
    <scope>NUCLEOTIDE SEQUENCE [LARGE SCALE GENOMIC DNA]</scope>
</reference>
<dbReference type="InterPro" id="IPR016095">
    <property type="entry name" value="Ribosomal_uL1_3-a/b-sand"/>
</dbReference>
<evidence type="ECO:0000256" key="4">
    <source>
        <dbReference type="ARBA" id="ARBA00022980"/>
    </source>
</evidence>
<comment type="similarity">
    <text evidence="1 6">Belongs to the universal ribosomal protein uL1 family.</text>
</comment>
<accession>A0A1F4W3Q4</accession>
<dbReference type="Proteomes" id="UP000177955">
    <property type="component" value="Unassembled WGS sequence"/>
</dbReference>
<protein>
    <recommendedName>
        <fullName evidence="6">Ribosomal protein</fullName>
    </recommendedName>
</protein>
<keyword evidence="3" id="KW-0810">Translation regulation</keyword>
<dbReference type="PIRSF" id="PIRSF002155">
    <property type="entry name" value="Ribosomal_L1"/>
    <property type="match status" value="1"/>
</dbReference>
<dbReference type="Pfam" id="PF00687">
    <property type="entry name" value="Ribosomal_L1"/>
    <property type="match status" value="1"/>
</dbReference>
<evidence type="ECO:0000256" key="2">
    <source>
        <dbReference type="ARBA" id="ARBA00022491"/>
    </source>
</evidence>
<dbReference type="EMBL" id="MEVV01000004">
    <property type="protein sequence ID" value="OGC64026.1"/>
    <property type="molecule type" value="Genomic_DNA"/>
</dbReference>
<comment type="caution">
    <text evidence="7">The sequence shown here is derived from an EMBL/GenBank/DDBJ whole genome shotgun (WGS) entry which is preliminary data.</text>
</comment>
<dbReference type="InterPro" id="IPR002143">
    <property type="entry name" value="Ribosomal_uL1"/>
</dbReference>
<keyword evidence="2" id="KW-0678">Repressor</keyword>
<dbReference type="GO" id="GO:0006412">
    <property type="term" value="P:translation"/>
    <property type="evidence" value="ECO:0007669"/>
    <property type="project" value="InterPro"/>
</dbReference>
<evidence type="ECO:0000256" key="5">
    <source>
        <dbReference type="ARBA" id="ARBA00023274"/>
    </source>
</evidence>
<dbReference type="Gene3D" id="3.40.50.790">
    <property type="match status" value="1"/>
</dbReference>
<dbReference type="InterPro" id="IPR028364">
    <property type="entry name" value="Ribosomal_uL1/biogenesis"/>
</dbReference>
<organism evidence="7 8">
    <name type="scientific">candidate division WWE3 bacterium RIFOXYB1_FULL_42_27</name>
    <dbReference type="NCBI Taxonomy" id="1802638"/>
    <lineage>
        <taxon>Bacteria</taxon>
        <taxon>Katanobacteria</taxon>
    </lineage>
</organism>
<dbReference type="Gene3D" id="3.30.190.20">
    <property type="match status" value="1"/>
</dbReference>
<evidence type="ECO:0000313" key="7">
    <source>
        <dbReference type="EMBL" id="OGC64026.1"/>
    </source>
</evidence>
<proteinExistence type="inferred from homology"/>
<dbReference type="CDD" id="cd00403">
    <property type="entry name" value="Ribosomal_L1"/>
    <property type="match status" value="1"/>
</dbReference>
<gene>
    <name evidence="7" type="ORF">A2399_01665</name>
</gene>
<evidence type="ECO:0000256" key="1">
    <source>
        <dbReference type="ARBA" id="ARBA00010531"/>
    </source>
</evidence>
<dbReference type="GO" id="GO:0015934">
    <property type="term" value="C:large ribosomal subunit"/>
    <property type="evidence" value="ECO:0007669"/>
    <property type="project" value="InterPro"/>
</dbReference>